<reference evidence="1 2" key="1">
    <citation type="submission" date="2018-03" db="EMBL/GenBank/DDBJ databases">
        <title>Genomic Encyclopedia of Archaeal and Bacterial Type Strains, Phase II (KMG-II): from individual species to whole genera.</title>
        <authorList>
            <person name="Goeker M."/>
        </authorList>
    </citation>
    <scope>NUCLEOTIDE SEQUENCE [LARGE SCALE GENOMIC DNA]</scope>
    <source>
        <strain evidence="1 2">DSM 45211</strain>
    </source>
</reference>
<gene>
    <name evidence="1" type="ORF">CLV30_11464</name>
</gene>
<name>A0A2P8DVV0_9ACTN</name>
<dbReference type="AlphaFoldDB" id="A0A2P8DVV0"/>
<keyword evidence="2" id="KW-1185">Reference proteome</keyword>
<dbReference type="EMBL" id="PYGE01000014">
    <property type="protein sequence ID" value="PSL01334.1"/>
    <property type="molecule type" value="Genomic_DNA"/>
</dbReference>
<dbReference type="Gene3D" id="3.10.450.50">
    <property type="match status" value="1"/>
</dbReference>
<protein>
    <recommendedName>
        <fullName evidence="3">SnoaL-like protein</fullName>
    </recommendedName>
</protein>
<organism evidence="1 2">
    <name type="scientific">Haloactinopolyspora alba</name>
    <dbReference type="NCBI Taxonomy" id="648780"/>
    <lineage>
        <taxon>Bacteria</taxon>
        <taxon>Bacillati</taxon>
        <taxon>Actinomycetota</taxon>
        <taxon>Actinomycetes</taxon>
        <taxon>Jiangellales</taxon>
        <taxon>Jiangellaceae</taxon>
        <taxon>Haloactinopolyspora</taxon>
    </lineage>
</organism>
<evidence type="ECO:0008006" key="3">
    <source>
        <dbReference type="Google" id="ProtNLM"/>
    </source>
</evidence>
<evidence type="ECO:0000313" key="2">
    <source>
        <dbReference type="Proteomes" id="UP000243528"/>
    </source>
</evidence>
<sequence length="63" mass="7252">MTTRHTIDELLRRIGAGEPEKISEMYADRVDWALDWPEDRHGATIPWIRNRSTRADVAEACTA</sequence>
<comment type="caution">
    <text evidence="1">The sequence shown here is derived from an EMBL/GenBank/DDBJ whole genome shotgun (WGS) entry which is preliminary data.</text>
</comment>
<proteinExistence type="predicted"/>
<evidence type="ECO:0000313" key="1">
    <source>
        <dbReference type="EMBL" id="PSL01334.1"/>
    </source>
</evidence>
<dbReference type="OrthoDB" id="8722217at2"/>
<dbReference type="Proteomes" id="UP000243528">
    <property type="component" value="Unassembled WGS sequence"/>
</dbReference>
<accession>A0A2P8DVV0</accession>